<dbReference type="InterPro" id="IPR029058">
    <property type="entry name" value="AB_hydrolase_fold"/>
</dbReference>
<dbReference type="Pfam" id="PF00561">
    <property type="entry name" value="Abhydrolase_1"/>
    <property type="match status" value="1"/>
</dbReference>
<dbReference type="SUPFAM" id="SSF53474">
    <property type="entry name" value="alpha/beta-Hydrolases"/>
    <property type="match status" value="1"/>
</dbReference>
<keyword evidence="2" id="KW-0378">Hydrolase</keyword>
<gene>
    <name evidence="2" type="ORF">CSW64_02555</name>
</gene>
<evidence type="ECO:0000259" key="1">
    <source>
        <dbReference type="Pfam" id="PF00561"/>
    </source>
</evidence>
<dbReference type="AlphaFoldDB" id="A0A2D2ATN2"/>
<reference evidence="2 3" key="1">
    <citation type="submission" date="2017-10" db="EMBL/GenBank/DDBJ databases">
        <title>Genome sequence of Caulobacter mirabilis FWC38.</title>
        <authorList>
            <person name="Fiebig A."/>
            <person name="Crosson S."/>
        </authorList>
    </citation>
    <scope>NUCLEOTIDE SEQUENCE [LARGE SCALE GENOMIC DNA]</scope>
    <source>
        <strain evidence="2 3">FWC 38</strain>
    </source>
</reference>
<dbReference type="EMBL" id="CP024201">
    <property type="protein sequence ID" value="ATQ41372.1"/>
    <property type="molecule type" value="Genomic_DNA"/>
</dbReference>
<protein>
    <submittedName>
        <fullName evidence="2">Alpha/beta hydrolase</fullName>
    </submittedName>
</protein>
<dbReference type="RefSeq" id="WP_099620628.1">
    <property type="nucleotide sequence ID" value="NZ_CP024201.1"/>
</dbReference>
<keyword evidence="3" id="KW-1185">Reference proteome</keyword>
<dbReference type="InterPro" id="IPR000073">
    <property type="entry name" value="AB_hydrolase_1"/>
</dbReference>
<dbReference type="KEGG" id="cmb:CSW64_02555"/>
<dbReference type="PANTHER" id="PTHR43433:SF5">
    <property type="entry name" value="AB HYDROLASE-1 DOMAIN-CONTAINING PROTEIN"/>
    <property type="match status" value="1"/>
</dbReference>
<organism evidence="2 3">
    <name type="scientific">Caulobacter mirabilis</name>
    <dbReference type="NCBI Taxonomy" id="69666"/>
    <lineage>
        <taxon>Bacteria</taxon>
        <taxon>Pseudomonadati</taxon>
        <taxon>Pseudomonadota</taxon>
        <taxon>Alphaproteobacteria</taxon>
        <taxon>Caulobacterales</taxon>
        <taxon>Caulobacteraceae</taxon>
        <taxon>Caulobacter</taxon>
    </lineage>
</organism>
<accession>A0A2D2ATN2</accession>
<dbReference type="Proteomes" id="UP000228945">
    <property type="component" value="Chromosome"/>
</dbReference>
<dbReference type="PANTHER" id="PTHR43433">
    <property type="entry name" value="HYDROLASE, ALPHA/BETA FOLD FAMILY PROTEIN"/>
    <property type="match status" value="1"/>
</dbReference>
<dbReference type="OrthoDB" id="9793083at2"/>
<name>A0A2D2ATN2_9CAUL</name>
<dbReference type="Gene3D" id="3.40.50.1820">
    <property type="entry name" value="alpha/beta hydrolase"/>
    <property type="match status" value="1"/>
</dbReference>
<dbReference type="InterPro" id="IPR050471">
    <property type="entry name" value="AB_hydrolase"/>
</dbReference>
<sequence>MLKFAQRGAAGFALAVLVLIALGGLMSAASQPSLRGRMIDIGGRSLHMVCAGPQDGRPVVVMEAGAFGLSADWGAVQKQLAEQGVRSCAYDRAGLGRSAPGPAPRDGLAIAGDFEKMLAASGEPGPYIYVGHSMAGLYARLFAARNPDKVAGLVLVDAATPEAADIPQARTWIGHFVNVSRMAGWGASAGLFKIVSPWMGDRIGLPDEAAGEKKRAFASGVHNRWSGREVAEWMQTSKQAADAGNYDPRTPIAVVTAGPEKGREAWKAVQTAPARASEHGYIRHVDGAGHATLLGTAYAEEIVKAVLFVRDAAAGEVEPASQPVAASPAG</sequence>
<feature type="domain" description="AB hydrolase-1" evidence="1">
    <location>
        <begin position="58"/>
        <end position="164"/>
    </location>
</feature>
<dbReference type="GO" id="GO:0016787">
    <property type="term" value="F:hydrolase activity"/>
    <property type="evidence" value="ECO:0007669"/>
    <property type="project" value="UniProtKB-KW"/>
</dbReference>
<proteinExistence type="predicted"/>
<evidence type="ECO:0000313" key="3">
    <source>
        <dbReference type="Proteomes" id="UP000228945"/>
    </source>
</evidence>
<evidence type="ECO:0000313" key="2">
    <source>
        <dbReference type="EMBL" id="ATQ41372.1"/>
    </source>
</evidence>